<dbReference type="HOGENOM" id="CLU_1594343_0_0_1"/>
<accession>A0A0D2HL43</accession>
<protein>
    <recommendedName>
        <fullName evidence="4">Protein kinase domain-containing protein</fullName>
    </recommendedName>
</protein>
<dbReference type="PANTHER" id="PTHR24055">
    <property type="entry name" value="MITOGEN-ACTIVATED PROTEIN KINASE"/>
    <property type="match status" value="1"/>
</dbReference>
<dbReference type="GeneID" id="27698216"/>
<dbReference type="Gene3D" id="1.10.510.10">
    <property type="entry name" value="Transferase(Phosphotransferase) domain 1"/>
    <property type="match status" value="1"/>
</dbReference>
<dbReference type="GO" id="GO:0005524">
    <property type="term" value="F:ATP binding"/>
    <property type="evidence" value="ECO:0007669"/>
    <property type="project" value="UniProtKB-KW"/>
</dbReference>
<evidence type="ECO:0000256" key="3">
    <source>
        <dbReference type="ARBA" id="ARBA00022840"/>
    </source>
</evidence>
<dbReference type="Proteomes" id="UP000053789">
    <property type="component" value="Unassembled WGS sequence"/>
</dbReference>
<organism evidence="5 6">
    <name type="scientific">Cladophialophora bantiana (strain ATCC 10958 / CBS 173.52 / CDC B-1940 / NIH 8579)</name>
    <name type="common">Xylohypha bantiana</name>
    <dbReference type="NCBI Taxonomy" id="1442370"/>
    <lineage>
        <taxon>Eukaryota</taxon>
        <taxon>Fungi</taxon>
        <taxon>Dikarya</taxon>
        <taxon>Ascomycota</taxon>
        <taxon>Pezizomycotina</taxon>
        <taxon>Eurotiomycetes</taxon>
        <taxon>Chaetothyriomycetidae</taxon>
        <taxon>Chaetothyriales</taxon>
        <taxon>Herpotrichiellaceae</taxon>
        <taxon>Cladophialophora</taxon>
    </lineage>
</organism>
<keyword evidence="3" id="KW-0067">ATP-binding</keyword>
<dbReference type="GO" id="GO:0004674">
    <property type="term" value="F:protein serine/threonine kinase activity"/>
    <property type="evidence" value="ECO:0007669"/>
    <property type="project" value="UniProtKB-KW"/>
</dbReference>
<gene>
    <name evidence="5" type="ORF">Z519_05288</name>
</gene>
<keyword evidence="1" id="KW-0418">Kinase</keyword>
<dbReference type="InterPro" id="IPR050117">
    <property type="entry name" value="MAPK"/>
</dbReference>
<keyword evidence="2" id="KW-0547">Nucleotide-binding</keyword>
<keyword evidence="1" id="KW-0808">Transferase</keyword>
<evidence type="ECO:0000313" key="6">
    <source>
        <dbReference type="Proteomes" id="UP000053789"/>
    </source>
</evidence>
<name>A0A0D2HL43_CLAB1</name>
<dbReference type="InterPro" id="IPR011009">
    <property type="entry name" value="Kinase-like_dom_sf"/>
</dbReference>
<dbReference type="InterPro" id="IPR000719">
    <property type="entry name" value="Prot_kinase_dom"/>
</dbReference>
<dbReference type="VEuPathDB" id="FungiDB:Z519_05288"/>
<evidence type="ECO:0000256" key="1">
    <source>
        <dbReference type="ARBA" id="ARBA00022527"/>
    </source>
</evidence>
<dbReference type="InterPro" id="IPR008271">
    <property type="entry name" value="Ser/Thr_kinase_AS"/>
</dbReference>
<keyword evidence="1" id="KW-0723">Serine/threonine-protein kinase</keyword>
<dbReference type="RefSeq" id="XP_016620642.1">
    <property type="nucleotide sequence ID" value="XM_016763029.1"/>
</dbReference>
<evidence type="ECO:0000259" key="4">
    <source>
        <dbReference type="PROSITE" id="PS50011"/>
    </source>
</evidence>
<sequence>MREALGYLAYQGLFHRDVKPDNILYTPGNSNECIFQLADLGLANEQAWATTQADTPIFQAPEIWYGGYNQRSKVDVWSLFVTLVAVTRSEAFVDEKLNVYGQILELVGKAAKSRLSSIDSRERLWSNEHQRSIMFTPTGKVPVPAVAHSKLKPDSSEFPRANVNHVS</sequence>
<dbReference type="PROSITE" id="PS50011">
    <property type="entry name" value="PROTEIN_KINASE_DOM"/>
    <property type="match status" value="1"/>
</dbReference>
<dbReference type="SUPFAM" id="SSF56112">
    <property type="entry name" value="Protein kinase-like (PK-like)"/>
    <property type="match status" value="1"/>
</dbReference>
<dbReference type="AlphaFoldDB" id="A0A0D2HL43"/>
<dbReference type="EMBL" id="KN846986">
    <property type="protein sequence ID" value="KIW93973.1"/>
    <property type="molecule type" value="Genomic_DNA"/>
</dbReference>
<keyword evidence="6" id="KW-1185">Reference proteome</keyword>
<feature type="domain" description="Protein kinase" evidence="4">
    <location>
        <begin position="1"/>
        <end position="167"/>
    </location>
</feature>
<proteinExistence type="predicted"/>
<dbReference type="OrthoDB" id="4149407at2759"/>
<evidence type="ECO:0000256" key="2">
    <source>
        <dbReference type="ARBA" id="ARBA00022741"/>
    </source>
</evidence>
<dbReference type="Pfam" id="PF00069">
    <property type="entry name" value="Pkinase"/>
    <property type="match status" value="1"/>
</dbReference>
<evidence type="ECO:0000313" key="5">
    <source>
        <dbReference type="EMBL" id="KIW93973.1"/>
    </source>
</evidence>
<dbReference type="PROSITE" id="PS00108">
    <property type="entry name" value="PROTEIN_KINASE_ST"/>
    <property type="match status" value="1"/>
</dbReference>
<reference evidence="5" key="1">
    <citation type="submission" date="2015-01" db="EMBL/GenBank/DDBJ databases">
        <title>The Genome Sequence of Cladophialophora bantiana CBS 173.52.</title>
        <authorList>
            <consortium name="The Broad Institute Genomics Platform"/>
            <person name="Cuomo C."/>
            <person name="de Hoog S."/>
            <person name="Gorbushina A."/>
            <person name="Stielow B."/>
            <person name="Teixiera M."/>
            <person name="Abouelleil A."/>
            <person name="Chapman S.B."/>
            <person name="Priest M."/>
            <person name="Young S.K."/>
            <person name="Wortman J."/>
            <person name="Nusbaum C."/>
            <person name="Birren B."/>
        </authorList>
    </citation>
    <scope>NUCLEOTIDE SEQUENCE [LARGE SCALE GENOMIC DNA]</scope>
    <source>
        <strain evidence="5">CBS 173.52</strain>
    </source>
</reference>